<dbReference type="EMBL" id="DPIY01000009">
    <property type="protein sequence ID" value="HCT57439.1"/>
    <property type="molecule type" value="Genomic_DNA"/>
</dbReference>
<dbReference type="AlphaFoldDB" id="A0A3D4V8G4"/>
<accession>A0A3D4V8G4</accession>
<evidence type="ECO:0000256" key="2">
    <source>
        <dbReference type="SAM" id="SignalP"/>
    </source>
</evidence>
<comment type="caution">
    <text evidence="3">The sequence shown here is derived from an EMBL/GenBank/DDBJ whole genome shotgun (WGS) entry which is preliminary data.</text>
</comment>
<evidence type="ECO:0000256" key="1">
    <source>
        <dbReference type="SAM" id="MobiDB-lite"/>
    </source>
</evidence>
<protein>
    <recommendedName>
        <fullName evidence="5">Lipoprotein</fullName>
    </recommendedName>
</protein>
<proteinExistence type="predicted"/>
<sequence>MHDITQAARRVLTTALGMTLGATLLAPNTSAAQSAPPTPPKPASAKPAAPKPATASQDTTKRRPSGALGSQAGDRHLAFRGTGSDLDSLWPPKMPTYAANALLPNKRIIAFYGNPLSTRMGILGEFEPQEMLRKLDEEVAEWNKLDPKTPVQPALHLIAEVANPHPGPSGKYRTRMDSAMIEKVYGWAKSRNAVLFLDIQIGTSTLQEELPWIEKFLMRPDVHLGIDPEFAMKRTGGIPGKRVGSYDAEDINVAIRFLGNLVEKHNLPPKVLVVHRFTQRGLTNYKNIKLDPRVQVVIQMDGFGAPWLKRDSYYSYVKKEPVQFAGWKQFTKPKNDNPRTSREAILRLWPVPLYIQLQ</sequence>
<name>A0A3D4V8G4_9BACT</name>
<feature type="signal peptide" evidence="2">
    <location>
        <begin position="1"/>
        <end position="31"/>
    </location>
</feature>
<evidence type="ECO:0000313" key="3">
    <source>
        <dbReference type="EMBL" id="HCT57439.1"/>
    </source>
</evidence>
<dbReference type="Proteomes" id="UP000264071">
    <property type="component" value="Unassembled WGS sequence"/>
</dbReference>
<reference evidence="3 4" key="1">
    <citation type="journal article" date="2018" name="Nat. Biotechnol.">
        <title>A standardized bacterial taxonomy based on genome phylogeny substantially revises the tree of life.</title>
        <authorList>
            <person name="Parks D.H."/>
            <person name="Chuvochina M."/>
            <person name="Waite D.W."/>
            <person name="Rinke C."/>
            <person name="Skarshewski A."/>
            <person name="Chaumeil P.A."/>
            <person name="Hugenholtz P."/>
        </authorList>
    </citation>
    <scope>NUCLEOTIDE SEQUENCE [LARGE SCALE GENOMIC DNA]</scope>
    <source>
        <strain evidence="3">UBA8844</strain>
    </source>
</reference>
<gene>
    <name evidence="3" type="ORF">DGD08_09545</name>
</gene>
<organism evidence="3 4">
    <name type="scientific">Gemmatimonas aurantiaca</name>
    <dbReference type="NCBI Taxonomy" id="173480"/>
    <lineage>
        <taxon>Bacteria</taxon>
        <taxon>Pseudomonadati</taxon>
        <taxon>Gemmatimonadota</taxon>
        <taxon>Gemmatimonadia</taxon>
        <taxon>Gemmatimonadales</taxon>
        <taxon>Gemmatimonadaceae</taxon>
        <taxon>Gemmatimonas</taxon>
    </lineage>
</organism>
<feature type="compositionally biased region" description="Low complexity" evidence="1">
    <location>
        <begin position="43"/>
        <end position="55"/>
    </location>
</feature>
<feature type="chain" id="PRO_5017635033" description="Lipoprotein" evidence="2">
    <location>
        <begin position="32"/>
        <end position="358"/>
    </location>
</feature>
<feature type="region of interest" description="Disordered" evidence="1">
    <location>
        <begin position="29"/>
        <end position="80"/>
    </location>
</feature>
<keyword evidence="2" id="KW-0732">Signal</keyword>
<evidence type="ECO:0000313" key="4">
    <source>
        <dbReference type="Proteomes" id="UP000264071"/>
    </source>
</evidence>
<evidence type="ECO:0008006" key="5">
    <source>
        <dbReference type="Google" id="ProtNLM"/>
    </source>
</evidence>